<comment type="caution">
    <text evidence="6">The sequence shown here is derived from an EMBL/GenBank/DDBJ whole genome shotgun (WGS) entry which is preliminary data.</text>
</comment>
<keyword evidence="7" id="KW-1185">Reference proteome</keyword>
<name>A0A369ID60_9BACT</name>
<gene>
    <name evidence="6" type="ORF">DVG78_00640</name>
</gene>
<dbReference type="InterPro" id="IPR032808">
    <property type="entry name" value="DoxX"/>
</dbReference>
<feature type="transmembrane region" description="Helical" evidence="5">
    <location>
        <begin position="40"/>
        <end position="59"/>
    </location>
</feature>
<proteinExistence type="predicted"/>
<evidence type="ECO:0000313" key="7">
    <source>
        <dbReference type="Proteomes" id="UP000253141"/>
    </source>
</evidence>
<dbReference type="Pfam" id="PF07681">
    <property type="entry name" value="DoxX"/>
    <property type="match status" value="1"/>
</dbReference>
<evidence type="ECO:0000256" key="4">
    <source>
        <dbReference type="ARBA" id="ARBA00023136"/>
    </source>
</evidence>
<dbReference type="Proteomes" id="UP000253141">
    <property type="component" value="Unassembled WGS sequence"/>
</dbReference>
<keyword evidence="3 5" id="KW-1133">Transmembrane helix</keyword>
<evidence type="ECO:0000256" key="3">
    <source>
        <dbReference type="ARBA" id="ARBA00022989"/>
    </source>
</evidence>
<protein>
    <submittedName>
        <fullName evidence="6">DoxX family membrane protein</fullName>
    </submittedName>
</protein>
<sequence>MLSTLGRLLLAIPMAIFGVFHLMNAGNVSAMVPAYLPGGIVWVYITGVALLAAALAIILQKWARTAAILLAIMLISFVVFVHLPSFLGGNEKAMGTLLKDLGIAGGALILANTEKD</sequence>
<reference evidence="6 7" key="1">
    <citation type="submission" date="2018-07" db="EMBL/GenBank/DDBJ databases">
        <title>Genome analysis of Runella aurantiaca.</title>
        <authorList>
            <person name="Yang X."/>
        </authorList>
    </citation>
    <scope>NUCLEOTIDE SEQUENCE [LARGE SCALE GENOMIC DNA]</scope>
    <source>
        <strain evidence="6 7">YX9</strain>
    </source>
</reference>
<evidence type="ECO:0000256" key="5">
    <source>
        <dbReference type="SAM" id="Phobius"/>
    </source>
</evidence>
<dbReference type="RefSeq" id="WP_114459149.1">
    <property type="nucleotide sequence ID" value="NZ_QPIW01000001.1"/>
</dbReference>
<dbReference type="OrthoDB" id="794760at2"/>
<keyword evidence="2 5" id="KW-0812">Transmembrane</keyword>
<accession>A0A369ID60</accession>
<organism evidence="6 7">
    <name type="scientific">Runella aurantiaca</name>
    <dbReference type="NCBI Taxonomy" id="2282308"/>
    <lineage>
        <taxon>Bacteria</taxon>
        <taxon>Pseudomonadati</taxon>
        <taxon>Bacteroidota</taxon>
        <taxon>Cytophagia</taxon>
        <taxon>Cytophagales</taxon>
        <taxon>Spirosomataceae</taxon>
        <taxon>Runella</taxon>
    </lineage>
</organism>
<evidence type="ECO:0000256" key="2">
    <source>
        <dbReference type="ARBA" id="ARBA00022692"/>
    </source>
</evidence>
<feature type="transmembrane region" description="Helical" evidence="5">
    <location>
        <begin position="66"/>
        <end position="87"/>
    </location>
</feature>
<keyword evidence="4 5" id="KW-0472">Membrane</keyword>
<evidence type="ECO:0000256" key="1">
    <source>
        <dbReference type="ARBA" id="ARBA00004141"/>
    </source>
</evidence>
<evidence type="ECO:0000313" key="6">
    <source>
        <dbReference type="EMBL" id="RDB07608.1"/>
    </source>
</evidence>
<dbReference type="AlphaFoldDB" id="A0A369ID60"/>
<dbReference type="EMBL" id="QPIW01000001">
    <property type="protein sequence ID" value="RDB07608.1"/>
    <property type="molecule type" value="Genomic_DNA"/>
</dbReference>
<comment type="subcellular location">
    <subcellularLocation>
        <location evidence="1">Membrane</location>
        <topology evidence="1">Multi-pass membrane protein</topology>
    </subcellularLocation>
</comment>
<dbReference type="GO" id="GO:0016020">
    <property type="term" value="C:membrane"/>
    <property type="evidence" value="ECO:0007669"/>
    <property type="project" value="UniProtKB-SubCell"/>
</dbReference>